<name>A0A940MCW0_9ACTN</name>
<evidence type="ECO:0000256" key="3">
    <source>
        <dbReference type="ARBA" id="ARBA00022741"/>
    </source>
</evidence>
<dbReference type="InterPro" id="IPR036640">
    <property type="entry name" value="ABC1_TM_sf"/>
</dbReference>
<sequence length="580" mass="61447">MTQTTAIRLRREITRHPAALTVSLLTGLLSTAGSLAVPLITRQVIADVSAGRSVNWLIVGAFVVALASSAAQGGSAYLLARIGSHMVYRIRVAVMGHILRLPVQHIRTEGAGALTSRITSDTLMLRQVIDVGLAQMPVSALLVAASVAAMAWLNWLLTLVSAGVFAAVGIAIAFMFKWIKANAIEQQQALGGIAGRFSSHLDAITTIKASGAEDTVEQDLSQEADRVRRIGLTGDVLQAAMLPVLAGGQQVALVAVILVGSVQMSHGTLSVASFSAFVLYLLQLAAPVMLLFTGFGRLRIGQAVKERFNTLLATPREQDGGQPGARRPETPEAAGLDTTGIVFDKVSYTYPGTAQPALSELSFSVPRHGLTTLVGPSGAGKSTVLSLVERFTSPDEGHVLVLGSDVDAWPLSELRGSITYVDQSFTLLQASVRQNLSVQHKQAVPEGALWEALASVGLTAAVKALPDGLDTVIGAETDLSGGQRQRLALARALLSDTELVVLDEPTSQLDGINEDRFRTIIEELSRTRAVFVVAHRLSTVRSAQHVIMLDGGGLVDEGPHDVLLKTCEPYRELHTAQALS</sequence>
<dbReference type="InterPro" id="IPR003439">
    <property type="entry name" value="ABC_transporter-like_ATP-bd"/>
</dbReference>
<dbReference type="PANTHER" id="PTHR43394:SF1">
    <property type="entry name" value="ATP-BINDING CASSETTE SUB-FAMILY B MEMBER 10, MITOCHONDRIAL"/>
    <property type="match status" value="1"/>
</dbReference>
<evidence type="ECO:0000313" key="12">
    <source>
        <dbReference type="Proteomes" id="UP000670475"/>
    </source>
</evidence>
<feature type="transmembrane region" description="Helical" evidence="8">
    <location>
        <begin position="133"/>
        <end position="153"/>
    </location>
</feature>
<evidence type="ECO:0000259" key="10">
    <source>
        <dbReference type="PROSITE" id="PS50929"/>
    </source>
</evidence>
<dbReference type="AlphaFoldDB" id="A0A940MCW0"/>
<dbReference type="GO" id="GO:0005886">
    <property type="term" value="C:plasma membrane"/>
    <property type="evidence" value="ECO:0007669"/>
    <property type="project" value="UniProtKB-SubCell"/>
</dbReference>
<feature type="transmembrane region" description="Helical" evidence="8">
    <location>
        <begin position="159"/>
        <end position="179"/>
    </location>
</feature>
<gene>
    <name evidence="11" type="ORF">JFN87_14485</name>
</gene>
<evidence type="ECO:0000259" key="9">
    <source>
        <dbReference type="PROSITE" id="PS50893"/>
    </source>
</evidence>
<keyword evidence="5 8" id="KW-1133">Transmembrane helix</keyword>
<dbReference type="GO" id="GO:0015421">
    <property type="term" value="F:ABC-type oligopeptide transporter activity"/>
    <property type="evidence" value="ECO:0007669"/>
    <property type="project" value="TreeGrafter"/>
</dbReference>
<dbReference type="RefSeq" id="WP_209340448.1">
    <property type="nucleotide sequence ID" value="NZ_JAGIQL010000049.1"/>
</dbReference>
<dbReference type="InterPro" id="IPR011527">
    <property type="entry name" value="ABC1_TM_dom"/>
</dbReference>
<dbReference type="InterPro" id="IPR027417">
    <property type="entry name" value="P-loop_NTPase"/>
</dbReference>
<evidence type="ECO:0000256" key="5">
    <source>
        <dbReference type="ARBA" id="ARBA00022989"/>
    </source>
</evidence>
<evidence type="ECO:0000256" key="6">
    <source>
        <dbReference type="ARBA" id="ARBA00023136"/>
    </source>
</evidence>
<dbReference type="PROSITE" id="PS50893">
    <property type="entry name" value="ABC_TRANSPORTER_2"/>
    <property type="match status" value="1"/>
</dbReference>
<feature type="transmembrane region" description="Helical" evidence="8">
    <location>
        <begin position="236"/>
        <end position="259"/>
    </location>
</feature>
<dbReference type="Pfam" id="PF00664">
    <property type="entry name" value="ABC_membrane"/>
    <property type="match status" value="1"/>
</dbReference>
<feature type="domain" description="ABC transporter" evidence="9">
    <location>
        <begin position="341"/>
        <end position="576"/>
    </location>
</feature>
<evidence type="ECO:0000256" key="1">
    <source>
        <dbReference type="ARBA" id="ARBA00004651"/>
    </source>
</evidence>
<feature type="transmembrane region" description="Helical" evidence="8">
    <location>
        <begin position="56"/>
        <end position="80"/>
    </location>
</feature>
<dbReference type="Pfam" id="PF00005">
    <property type="entry name" value="ABC_tran"/>
    <property type="match status" value="1"/>
</dbReference>
<protein>
    <submittedName>
        <fullName evidence="11">ABC transporter ATP-binding protein</fullName>
    </submittedName>
</protein>
<evidence type="ECO:0000313" key="11">
    <source>
        <dbReference type="EMBL" id="MBP0458702.1"/>
    </source>
</evidence>
<evidence type="ECO:0000256" key="4">
    <source>
        <dbReference type="ARBA" id="ARBA00022840"/>
    </source>
</evidence>
<dbReference type="Gene3D" id="1.20.1560.10">
    <property type="entry name" value="ABC transporter type 1, transmembrane domain"/>
    <property type="match status" value="1"/>
</dbReference>
<feature type="transmembrane region" description="Helical" evidence="8">
    <location>
        <begin position="271"/>
        <end position="292"/>
    </location>
</feature>
<reference evidence="11" key="1">
    <citation type="submission" date="2021-03" db="EMBL/GenBank/DDBJ databases">
        <title>Whole genome sequence of Streptomyces bomunensis MMS17-BM035.</title>
        <authorList>
            <person name="Lee J.H."/>
        </authorList>
    </citation>
    <scope>NUCLEOTIDE SEQUENCE</scope>
    <source>
        <strain evidence="11">MMS17-BM035</strain>
    </source>
</reference>
<dbReference type="SUPFAM" id="SSF90123">
    <property type="entry name" value="ABC transporter transmembrane region"/>
    <property type="match status" value="1"/>
</dbReference>
<dbReference type="CDD" id="cd18551">
    <property type="entry name" value="ABC_6TM_LmrA_like"/>
    <property type="match status" value="1"/>
</dbReference>
<dbReference type="GO" id="GO:0016887">
    <property type="term" value="F:ATP hydrolysis activity"/>
    <property type="evidence" value="ECO:0007669"/>
    <property type="project" value="InterPro"/>
</dbReference>
<accession>A0A940MCW0</accession>
<keyword evidence="3" id="KW-0547">Nucleotide-binding</keyword>
<dbReference type="PANTHER" id="PTHR43394">
    <property type="entry name" value="ATP-DEPENDENT PERMEASE MDL1, MITOCHONDRIAL"/>
    <property type="match status" value="1"/>
</dbReference>
<evidence type="ECO:0000256" key="2">
    <source>
        <dbReference type="ARBA" id="ARBA00022692"/>
    </source>
</evidence>
<comment type="caution">
    <text evidence="11">The sequence shown here is derived from an EMBL/GenBank/DDBJ whole genome shotgun (WGS) entry which is preliminary data.</text>
</comment>
<feature type="region of interest" description="Disordered" evidence="7">
    <location>
        <begin position="314"/>
        <end position="333"/>
    </location>
</feature>
<dbReference type="Proteomes" id="UP000670475">
    <property type="component" value="Unassembled WGS sequence"/>
</dbReference>
<dbReference type="GO" id="GO:0005524">
    <property type="term" value="F:ATP binding"/>
    <property type="evidence" value="ECO:0007669"/>
    <property type="project" value="UniProtKB-KW"/>
</dbReference>
<dbReference type="PROSITE" id="PS50929">
    <property type="entry name" value="ABC_TM1F"/>
    <property type="match status" value="1"/>
</dbReference>
<organism evidence="11 12">
    <name type="scientific">Streptomyces montanisoli</name>
    <dbReference type="NCBI Taxonomy" id="2798581"/>
    <lineage>
        <taxon>Bacteria</taxon>
        <taxon>Bacillati</taxon>
        <taxon>Actinomycetota</taxon>
        <taxon>Actinomycetes</taxon>
        <taxon>Kitasatosporales</taxon>
        <taxon>Streptomycetaceae</taxon>
        <taxon>Streptomyces</taxon>
    </lineage>
</organism>
<evidence type="ECO:0000256" key="7">
    <source>
        <dbReference type="SAM" id="MobiDB-lite"/>
    </source>
</evidence>
<dbReference type="EMBL" id="JAGIQL010000049">
    <property type="protein sequence ID" value="MBP0458702.1"/>
    <property type="molecule type" value="Genomic_DNA"/>
</dbReference>
<dbReference type="PROSITE" id="PS00211">
    <property type="entry name" value="ABC_TRANSPORTER_1"/>
    <property type="match status" value="1"/>
</dbReference>
<dbReference type="InterPro" id="IPR017871">
    <property type="entry name" value="ABC_transporter-like_CS"/>
</dbReference>
<keyword evidence="6 8" id="KW-0472">Membrane</keyword>
<dbReference type="SMART" id="SM00382">
    <property type="entry name" value="AAA"/>
    <property type="match status" value="1"/>
</dbReference>
<proteinExistence type="predicted"/>
<dbReference type="SUPFAM" id="SSF52540">
    <property type="entry name" value="P-loop containing nucleoside triphosphate hydrolases"/>
    <property type="match status" value="1"/>
</dbReference>
<dbReference type="InterPro" id="IPR003593">
    <property type="entry name" value="AAA+_ATPase"/>
</dbReference>
<feature type="domain" description="ABC transmembrane type-1" evidence="10">
    <location>
        <begin position="22"/>
        <end position="298"/>
    </location>
</feature>
<keyword evidence="12" id="KW-1185">Reference proteome</keyword>
<keyword evidence="4 11" id="KW-0067">ATP-binding</keyword>
<dbReference type="Gene3D" id="3.40.50.300">
    <property type="entry name" value="P-loop containing nucleotide triphosphate hydrolases"/>
    <property type="match status" value="1"/>
</dbReference>
<keyword evidence="2 8" id="KW-0812">Transmembrane</keyword>
<comment type="subcellular location">
    <subcellularLocation>
        <location evidence="1">Cell membrane</location>
        <topology evidence="1">Multi-pass membrane protein</topology>
    </subcellularLocation>
</comment>
<dbReference type="CDD" id="cd03228">
    <property type="entry name" value="ABCC_MRP_Like"/>
    <property type="match status" value="1"/>
</dbReference>
<evidence type="ECO:0000256" key="8">
    <source>
        <dbReference type="SAM" id="Phobius"/>
    </source>
</evidence>
<dbReference type="InterPro" id="IPR039421">
    <property type="entry name" value="Type_1_exporter"/>
</dbReference>